<accession>S9TAV8</accession>
<reference evidence="2 3" key="1">
    <citation type="journal article" date="2013" name="PLoS ONE">
        <title>Predicting the Proteins of Angomonas deanei, Strigomonas culicis and Their Respective Endosymbionts Reveals New Aspects of the Trypanosomatidae Family.</title>
        <authorList>
            <person name="Motta M.C."/>
            <person name="Martins A.C."/>
            <person name="de Souza S.S."/>
            <person name="Catta-Preta C.M."/>
            <person name="Silva R."/>
            <person name="Klein C.C."/>
            <person name="de Almeida L.G."/>
            <person name="de Lima Cunha O."/>
            <person name="Ciapina L.P."/>
            <person name="Brocchi M."/>
            <person name="Colabardini A.C."/>
            <person name="de Araujo Lima B."/>
            <person name="Machado C.R."/>
            <person name="de Almeida Soares C.M."/>
            <person name="Probst C.M."/>
            <person name="de Menezes C.B."/>
            <person name="Thompson C.E."/>
            <person name="Bartholomeu D.C."/>
            <person name="Gradia D.F."/>
            <person name="Pavoni D.P."/>
            <person name="Grisard E.C."/>
            <person name="Fantinatti-Garboggini F."/>
            <person name="Marchini F.K."/>
            <person name="Rodrigues-Luiz G.F."/>
            <person name="Wagner G."/>
            <person name="Goldman G.H."/>
            <person name="Fietto J.L."/>
            <person name="Elias M.C."/>
            <person name="Goldman M.H."/>
            <person name="Sagot M.F."/>
            <person name="Pereira M."/>
            <person name="Stoco P.H."/>
            <person name="de Mendonca-Neto R.P."/>
            <person name="Teixeira S.M."/>
            <person name="Maciel T.E."/>
            <person name="de Oliveira Mendes T.A."/>
            <person name="Urmenyi T.P."/>
            <person name="de Souza W."/>
            <person name="Schenkman S."/>
            <person name="de Vasconcelos A.T."/>
        </authorList>
    </citation>
    <scope>NUCLEOTIDE SEQUENCE [LARGE SCALE GENOMIC DNA]</scope>
</reference>
<dbReference type="GO" id="GO:0007018">
    <property type="term" value="P:microtubule-based movement"/>
    <property type="evidence" value="ECO:0007669"/>
    <property type="project" value="InterPro"/>
</dbReference>
<protein>
    <submittedName>
        <fullName evidence="2">Uncharacterized protein</fullName>
    </submittedName>
</protein>
<dbReference type="Proteomes" id="UP000015354">
    <property type="component" value="Unassembled WGS sequence"/>
</dbReference>
<dbReference type="PANTHER" id="PTHR45703:SF22">
    <property type="entry name" value="DYNEIN CYTOPLASMIC 2 HEAVY CHAIN 1"/>
    <property type="match status" value="1"/>
</dbReference>
<organism evidence="2 3">
    <name type="scientific">Strigomonas culicis</name>
    <dbReference type="NCBI Taxonomy" id="28005"/>
    <lineage>
        <taxon>Eukaryota</taxon>
        <taxon>Discoba</taxon>
        <taxon>Euglenozoa</taxon>
        <taxon>Kinetoplastea</taxon>
        <taxon>Metakinetoplastina</taxon>
        <taxon>Trypanosomatida</taxon>
        <taxon>Trypanosomatidae</taxon>
        <taxon>Strigomonadinae</taxon>
        <taxon>Strigomonas</taxon>
    </lineage>
</organism>
<proteinExistence type="predicted"/>
<name>S9TAV8_9TRYP</name>
<evidence type="ECO:0000313" key="3">
    <source>
        <dbReference type="Proteomes" id="UP000015354"/>
    </source>
</evidence>
<dbReference type="InterPro" id="IPR026983">
    <property type="entry name" value="DHC"/>
</dbReference>
<dbReference type="Gene3D" id="1.10.8.1220">
    <property type="match status" value="1"/>
</dbReference>
<dbReference type="GO" id="GO:0051959">
    <property type="term" value="F:dynein light intermediate chain binding"/>
    <property type="evidence" value="ECO:0007669"/>
    <property type="project" value="InterPro"/>
</dbReference>
<keyword evidence="3" id="KW-1185">Reference proteome</keyword>
<feature type="region of interest" description="Disordered" evidence="1">
    <location>
        <begin position="105"/>
        <end position="126"/>
    </location>
</feature>
<evidence type="ECO:0000256" key="1">
    <source>
        <dbReference type="SAM" id="MobiDB-lite"/>
    </source>
</evidence>
<dbReference type="AlphaFoldDB" id="S9TAV8"/>
<sequence>MKDLEQLNHMYQYGLQDFILMFTKTLKEYQGDDSLSKKIPALIENMAKTCFHSVSVSVFKRDRLAFDLHLLQGFYAVRYPTNLWSALVGSVGTAAARTGRWISPRGRRCRRSRSSPPSRPFPRASR</sequence>
<comment type="caution">
    <text evidence="2">The sequence shown here is derived from an EMBL/GenBank/DDBJ whole genome shotgun (WGS) entry which is preliminary data.</text>
</comment>
<gene>
    <name evidence="2" type="ORF">STCU_12350</name>
</gene>
<dbReference type="GO" id="GO:0045505">
    <property type="term" value="F:dynein intermediate chain binding"/>
    <property type="evidence" value="ECO:0007669"/>
    <property type="project" value="InterPro"/>
</dbReference>
<evidence type="ECO:0000313" key="2">
    <source>
        <dbReference type="EMBL" id="EPY15097.1"/>
    </source>
</evidence>
<dbReference type="GO" id="GO:0030286">
    <property type="term" value="C:dynein complex"/>
    <property type="evidence" value="ECO:0007669"/>
    <property type="project" value="InterPro"/>
</dbReference>
<dbReference type="EMBL" id="ATMH01012598">
    <property type="protein sequence ID" value="EPY15097.1"/>
    <property type="molecule type" value="Genomic_DNA"/>
</dbReference>
<dbReference type="PANTHER" id="PTHR45703">
    <property type="entry name" value="DYNEIN HEAVY CHAIN"/>
    <property type="match status" value="1"/>
</dbReference>